<feature type="transmembrane region" description="Helical" evidence="7">
    <location>
        <begin position="981"/>
        <end position="1005"/>
    </location>
</feature>
<protein>
    <submittedName>
        <fullName evidence="9">MMPL family transporter</fullName>
    </submittedName>
</protein>
<dbReference type="SUPFAM" id="SSF82866">
    <property type="entry name" value="Multidrug efflux transporter AcrB transmembrane domain"/>
    <property type="match status" value="2"/>
</dbReference>
<dbReference type="Gene3D" id="1.20.5.300">
    <property type="match status" value="1"/>
</dbReference>
<evidence type="ECO:0000256" key="3">
    <source>
        <dbReference type="ARBA" id="ARBA00022475"/>
    </source>
</evidence>
<feature type="transmembrane region" description="Helical" evidence="7">
    <location>
        <begin position="283"/>
        <end position="304"/>
    </location>
</feature>
<feature type="transmembrane region" description="Helical" evidence="7">
    <location>
        <begin position="12"/>
        <end position="29"/>
    </location>
</feature>
<dbReference type="PANTHER" id="PTHR33406">
    <property type="entry name" value="MEMBRANE PROTEIN MJ1562-RELATED"/>
    <property type="match status" value="1"/>
</dbReference>
<dbReference type="NCBIfam" id="TIGR03057">
    <property type="entry name" value="xxxLxxG_by_4"/>
    <property type="match status" value="3"/>
</dbReference>
<dbReference type="PANTHER" id="PTHR33406:SF6">
    <property type="entry name" value="MEMBRANE PROTEIN YDGH-RELATED"/>
    <property type="match status" value="1"/>
</dbReference>
<comment type="similarity">
    <text evidence="2">Belongs to the resistance-nodulation-cell division (RND) (TC 2.A.6) family. MmpL subfamily.</text>
</comment>
<feature type="transmembrane region" description="Helical" evidence="7">
    <location>
        <begin position="203"/>
        <end position="225"/>
    </location>
</feature>
<feature type="transmembrane region" description="Helical" evidence="7">
    <location>
        <begin position="310"/>
        <end position="329"/>
    </location>
</feature>
<sequence>MKKLWHNHTFSVILWTIAVIIGMIFLPNIPQLVRDKGQTKIPSSAQSQVAQVIQNHWGRHEDDTYQIVAIFNNGDHQLTHQQTQEINQKVAYLRKHENKYGITKVTAPNDNAETKKQFISKDKTTQLVQLLVSKKHGTIRTINHQLTSAVKIPGIKTYITGSDILNDDFIQATEQGIKKTEVIATIFIFIVLILVFRSPIVPIVSLLTVGVAFLVSLSVVTNLVAKANFPFSNFTQVFMVVVMFGIGTDYNILLFDQFKEELSKGLNKYAATLQALKTAGRTILFSGSSILIGFSALFLARFSIYRSASGVAVGVAILLLAILTFNPFFMMTMGRKMFWPVKEFTGPSNNKMWQTIATHSIAHPLIALGLVLLCTVPFIFTNHSGLNYNDLVELNDSLPAKVGFRVVQKHFSKGTAEPSTLYIQTDHPLDNERDLKLLDEVTKKLQKIPGVKTVASVTQPGGSPVKELYVNNQMNTVTDGMDTSSKALTKIQGGLNAASSQIANSNLAGGLNGVQSLINGTDQLINGSNQLGNGLGTAANGASALNNGIGQLQNGSNALANGLAQMQQQVNAGAAKLSPSQQQQLNNGLSSIQNGLNQLNNALNNANTPSTDQIAGNVQNIGNNAKDIGSKLQSLQQQLGGSSVSADQMVSQIQQALSASGQTPLNAGQQAVLKGALNQVTQKAQQQQNAVKGSLQGVASDAQNIGNSTQSLANQLQGLKSTADQLGTLKQNVAKLANGANQALPSAQQAISQLRGGLSQLQTALNTAVPGSQQLAGGINQLANGSSQLMNGLATMNSKVPTLTAGLNQVNNGQRTMYSTLTGVVGQMNALQNGLSQGANGLGQVNDGVRQLNGYISGLKHSAAAKTFYIPTDQIHGKAFKQSIDNYMSANLHATKMTIVLAIDPSSQQAMNIVERMNKEVKATLRGTALQDATVAIGGQTATVDDTQNIANADFIRTAIIMLCGIALALMLITRSVLQPFYILGTLLLAYISSLSITRLISQFVLGQSMLTWNTPFFGFIMLIALGVDYSIFLMMKYQEYASLPGTLSTHIIKASNVIGTVVLSAAIILSGTFAALMPSGVLTLIQVALVVIIGLIILVFTIPAVIPSLMHLTYEHKSKGKH</sequence>
<feature type="domain" description="Membrane transport protein MMPL" evidence="8">
    <location>
        <begin position="828"/>
        <end position="1114"/>
    </location>
</feature>
<evidence type="ECO:0000256" key="6">
    <source>
        <dbReference type="ARBA" id="ARBA00023136"/>
    </source>
</evidence>
<comment type="subcellular location">
    <subcellularLocation>
        <location evidence="1">Cell membrane</location>
        <topology evidence="1">Multi-pass membrane protein</topology>
    </subcellularLocation>
</comment>
<keyword evidence="6 7" id="KW-0472">Membrane</keyword>
<dbReference type="EMBL" id="JAHLFS010000022">
    <property type="protein sequence ID" value="MBU3851370.1"/>
    <property type="molecule type" value="Genomic_DNA"/>
</dbReference>
<evidence type="ECO:0000256" key="4">
    <source>
        <dbReference type="ARBA" id="ARBA00022692"/>
    </source>
</evidence>
<evidence type="ECO:0000256" key="1">
    <source>
        <dbReference type="ARBA" id="ARBA00004651"/>
    </source>
</evidence>
<feature type="transmembrane region" description="Helical" evidence="7">
    <location>
        <begin position="1084"/>
        <end position="1110"/>
    </location>
</feature>
<dbReference type="Gene3D" id="1.20.1640.10">
    <property type="entry name" value="Multidrug efflux transporter AcrB transmembrane domain"/>
    <property type="match status" value="2"/>
</dbReference>
<feature type="domain" description="Membrane transport protein MMPL" evidence="8">
    <location>
        <begin position="45"/>
        <end position="364"/>
    </location>
</feature>
<feature type="transmembrane region" description="Helical" evidence="7">
    <location>
        <begin position="180"/>
        <end position="196"/>
    </location>
</feature>
<accession>A0A948X2R5</accession>
<name>A0A948X2R5_9LACO</name>
<dbReference type="InterPro" id="IPR023908">
    <property type="entry name" value="xxxLxxG_rpt"/>
</dbReference>
<dbReference type="GO" id="GO:0005886">
    <property type="term" value="C:plasma membrane"/>
    <property type="evidence" value="ECO:0007669"/>
    <property type="project" value="UniProtKB-SubCell"/>
</dbReference>
<keyword evidence="3" id="KW-1003">Cell membrane</keyword>
<feature type="transmembrane region" description="Helical" evidence="7">
    <location>
        <begin position="955"/>
        <end position="974"/>
    </location>
</feature>
<keyword evidence="4 7" id="KW-0812">Transmembrane</keyword>
<reference evidence="9" key="1">
    <citation type="journal article" date="2021" name="PeerJ">
        <title>Extensive microbial diversity within the chicken gut microbiome revealed by metagenomics and culture.</title>
        <authorList>
            <person name="Gilroy R."/>
            <person name="Ravi A."/>
            <person name="Getino M."/>
            <person name="Pursley I."/>
            <person name="Horton D.L."/>
            <person name="Alikhan N.F."/>
            <person name="Baker D."/>
            <person name="Gharbi K."/>
            <person name="Hall N."/>
            <person name="Watson M."/>
            <person name="Adriaenssens E.M."/>
            <person name="Foster-Nyarko E."/>
            <person name="Jarju S."/>
            <person name="Secka A."/>
            <person name="Antonio M."/>
            <person name="Oren A."/>
            <person name="Chaudhuri R.R."/>
            <person name="La Ragione R."/>
            <person name="Hildebrand F."/>
            <person name="Pallen M.J."/>
        </authorList>
    </citation>
    <scope>NUCLEOTIDE SEQUENCE</scope>
    <source>
        <strain evidence="9">F6-6636</strain>
    </source>
</reference>
<evidence type="ECO:0000259" key="8">
    <source>
        <dbReference type="Pfam" id="PF03176"/>
    </source>
</evidence>
<reference evidence="9" key="2">
    <citation type="submission" date="2021-04" db="EMBL/GenBank/DDBJ databases">
        <authorList>
            <person name="Gilroy R."/>
        </authorList>
    </citation>
    <scope>NUCLEOTIDE SEQUENCE</scope>
    <source>
        <strain evidence="9">F6-6636</strain>
    </source>
</reference>
<dbReference type="AlphaFoldDB" id="A0A948X2R5"/>
<dbReference type="Proteomes" id="UP000777303">
    <property type="component" value="Unassembled WGS sequence"/>
</dbReference>
<evidence type="ECO:0000313" key="10">
    <source>
        <dbReference type="Proteomes" id="UP000777303"/>
    </source>
</evidence>
<keyword evidence="5 7" id="KW-1133">Transmembrane helix</keyword>
<feature type="transmembrane region" description="Helical" evidence="7">
    <location>
        <begin position="1017"/>
        <end position="1036"/>
    </location>
</feature>
<dbReference type="InterPro" id="IPR004869">
    <property type="entry name" value="MMPL_dom"/>
</dbReference>
<evidence type="ECO:0000256" key="5">
    <source>
        <dbReference type="ARBA" id="ARBA00022989"/>
    </source>
</evidence>
<dbReference type="InterPro" id="IPR050545">
    <property type="entry name" value="Mycobact_MmpL"/>
</dbReference>
<gene>
    <name evidence="9" type="ORF">H9901_01555</name>
</gene>
<organism evidence="9 10">
    <name type="scientific">Candidatus Paralactobacillus gallistercoris</name>
    <dbReference type="NCBI Taxonomy" id="2838724"/>
    <lineage>
        <taxon>Bacteria</taxon>
        <taxon>Bacillati</taxon>
        <taxon>Bacillota</taxon>
        <taxon>Bacilli</taxon>
        <taxon>Lactobacillales</taxon>
        <taxon>Lactobacillaceae</taxon>
        <taxon>Lactobacillus</taxon>
    </lineage>
</organism>
<comment type="caution">
    <text evidence="9">The sequence shown here is derived from an EMBL/GenBank/DDBJ whole genome shotgun (WGS) entry which is preliminary data.</text>
</comment>
<proteinExistence type="inferred from homology"/>
<evidence type="ECO:0000256" key="7">
    <source>
        <dbReference type="SAM" id="Phobius"/>
    </source>
</evidence>
<feature type="transmembrane region" description="Helical" evidence="7">
    <location>
        <begin position="237"/>
        <end position="255"/>
    </location>
</feature>
<dbReference type="Pfam" id="PF03176">
    <property type="entry name" value="MMPL"/>
    <property type="match status" value="2"/>
</dbReference>
<evidence type="ECO:0000256" key="2">
    <source>
        <dbReference type="ARBA" id="ARBA00010157"/>
    </source>
</evidence>
<evidence type="ECO:0000313" key="9">
    <source>
        <dbReference type="EMBL" id="MBU3851370.1"/>
    </source>
</evidence>
<feature type="transmembrane region" description="Helical" evidence="7">
    <location>
        <begin position="1057"/>
        <end position="1078"/>
    </location>
</feature>
<feature type="transmembrane region" description="Helical" evidence="7">
    <location>
        <begin position="361"/>
        <end position="380"/>
    </location>
</feature>